<organism evidence="4 5">
    <name type="scientific">Reticulomyxa filosa</name>
    <dbReference type="NCBI Taxonomy" id="46433"/>
    <lineage>
        <taxon>Eukaryota</taxon>
        <taxon>Sar</taxon>
        <taxon>Rhizaria</taxon>
        <taxon>Retaria</taxon>
        <taxon>Foraminifera</taxon>
        <taxon>Monothalamids</taxon>
        <taxon>Reticulomyxidae</taxon>
        <taxon>Reticulomyxa</taxon>
    </lineage>
</organism>
<dbReference type="PROSITE" id="PS00678">
    <property type="entry name" value="WD_REPEATS_1"/>
    <property type="match status" value="1"/>
</dbReference>
<dbReference type="SUPFAM" id="SSF50998">
    <property type="entry name" value="Quinoprotein alcohol dehydrogenase-like"/>
    <property type="match status" value="1"/>
</dbReference>
<accession>X6LHK7</accession>
<dbReference type="AlphaFoldDB" id="X6LHK7"/>
<proteinExistence type="predicted"/>
<evidence type="ECO:0000256" key="2">
    <source>
        <dbReference type="ARBA" id="ARBA00022737"/>
    </source>
</evidence>
<dbReference type="InterPro" id="IPR019775">
    <property type="entry name" value="WD40_repeat_CS"/>
</dbReference>
<gene>
    <name evidence="4" type="ORF">RFI_36346</name>
</gene>
<evidence type="ECO:0000256" key="3">
    <source>
        <dbReference type="PROSITE-ProRule" id="PRU00221"/>
    </source>
</evidence>
<dbReference type="PROSITE" id="PS50082">
    <property type="entry name" value="WD_REPEATS_2"/>
    <property type="match status" value="1"/>
</dbReference>
<comment type="caution">
    <text evidence="4">The sequence shown here is derived from an EMBL/GenBank/DDBJ whole genome shotgun (WGS) entry which is preliminary data.</text>
</comment>
<dbReference type="EMBL" id="ASPP01039241">
    <property type="protein sequence ID" value="ETO01094.1"/>
    <property type="molecule type" value="Genomic_DNA"/>
</dbReference>
<dbReference type="Proteomes" id="UP000023152">
    <property type="component" value="Unassembled WGS sequence"/>
</dbReference>
<keyword evidence="5" id="KW-1185">Reference proteome</keyword>
<protein>
    <submittedName>
        <fullName evidence="4">Uncharacterized protein</fullName>
    </submittedName>
</protein>
<name>X6LHK7_RETFI</name>
<dbReference type="InterPro" id="IPR001680">
    <property type="entry name" value="WD40_rpt"/>
</dbReference>
<evidence type="ECO:0000313" key="4">
    <source>
        <dbReference type="EMBL" id="ETO01094.1"/>
    </source>
</evidence>
<dbReference type="Gene3D" id="2.130.10.10">
    <property type="entry name" value="YVTN repeat-like/Quinoprotein amine dehydrogenase"/>
    <property type="match status" value="1"/>
</dbReference>
<dbReference type="SMART" id="SM00320">
    <property type="entry name" value="WD40"/>
    <property type="match status" value="1"/>
</dbReference>
<evidence type="ECO:0000256" key="1">
    <source>
        <dbReference type="ARBA" id="ARBA00022574"/>
    </source>
</evidence>
<keyword evidence="1 3" id="KW-0853">WD repeat</keyword>
<dbReference type="InterPro" id="IPR011047">
    <property type="entry name" value="Quinoprotein_ADH-like_sf"/>
</dbReference>
<keyword evidence="2" id="KW-0677">Repeat</keyword>
<dbReference type="InterPro" id="IPR050505">
    <property type="entry name" value="WDR55/POC1"/>
</dbReference>
<evidence type="ECO:0000313" key="5">
    <source>
        <dbReference type="Proteomes" id="UP000023152"/>
    </source>
</evidence>
<dbReference type="PANTHER" id="PTHR44019:SF8">
    <property type="entry name" value="POC1 CENTRIOLAR PROTEIN HOMOLOG"/>
    <property type="match status" value="1"/>
</dbReference>
<sequence length="143" mass="16463">MDTLFALDHAIERFVYGILKQLNNYVRLWDVRSGQQIQVFNIHSDWVNTVEYSPFVTDNNEISGISNVICSGSDDNTICFWDIRSNKDVLYVIKGNDEEDIGIISLKFLQLTNTEKKRKSNKDCNCGFYFCYGSSNGPIRIWG</sequence>
<dbReference type="PANTHER" id="PTHR44019">
    <property type="entry name" value="WD REPEAT-CONTAINING PROTEIN 55"/>
    <property type="match status" value="1"/>
</dbReference>
<reference evidence="4 5" key="1">
    <citation type="journal article" date="2013" name="Curr. Biol.">
        <title>The Genome of the Foraminiferan Reticulomyxa filosa.</title>
        <authorList>
            <person name="Glockner G."/>
            <person name="Hulsmann N."/>
            <person name="Schleicher M."/>
            <person name="Noegel A.A."/>
            <person name="Eichinger L."/>
            <person name="Gallinger C."/>
            <person name="Pawlowski J."/>
            <person name="Sierra R."/>
            <person name="Euteneuer U."/>
            <person name="Pillet L."/>
            <person name="Moustafa A."/>
            <person name="Platzer M."/>
            <person name="Groth M."/>
            <person name="Szafranski K."/>
            <person name="Schliwa M."/>
        </authorList>
    </citation>
    <scope>NUCLEOTIDE SEQUENCE [LARGE SCALE GENOMIC DNA]</scope>
</reference>
<feature type="repeat" description="WD" evidence="3">
    <location>
        <begin position="40"/>
        <end position="91"/>
    </location>
</feature>
<dbReference type="InterPro" id="IPR015943">
    <property type="entry name" value="WD40/YVTN_repeat-like_dom_sf"/>
</dbReference>